<keyword evidence="12" id="KW-1185">Reference proteome</keyword>
<keyword evidence="9" id="KW-0539">Nucleus</keyword>
<dbReference type="SUPFAM" id="SSF46689">
    <property type="entry name" value="Homeodomain-like"/>
    <property type="match status" value="1"/>
</dbReference>
<dbReference type="NCBIfam" id="TIGR01566">
    <property type="entry name" value="ZF_HD_prot_N"/>
    <property type="match status" value="1"/>
</dbReference>
<keyword evidence="2" id="KW-0479">Metal-binding</keyword>
<accession>A0ABR0UND4</accession>
<keyword evidence="5" id="KW-0805">Transcription regulation</keyword>
<dbReference type="Proteomes" id="UP001318860">
    <property type="component" value="Unassembled WGS sequence"/>
</dbReference>
<dbReference type="Gene3D" id="1.10.10.60">
    <property type="entry name" value="Homeodomain-like"/>
    <property type="match status" value="1"/>
</dbReference>
<keyword evidence="4" id="KW-0862">Zinc</keyword>
<feature type="domain" description="ZF-HD dimerization-type" evidence="10">
    <location>
        <begin position="11"/>
        <end position="60"/>
    </location>
</feature>
<dbReference type="Pfam" id="PF04770">
    <property type="entry name" value="ZF-HD_dimer"/>
    <property type="match status" value="1"/>
</dbReference>
<evidence type="ECO:0000313" key="11">
    <source>
        <dbReference type="EMBL" id="KAK6123783.1"/>
    </source>
</evidence>
<dbReference type="InterPro" id="IPR006455">
    <property type="entry name" value="Homeodomain_ZF_HD"/>
</dbReference>
<evidence type="ECO:0000256" key="6">
    <source>
        <dbReference type="ARBA" id="ARBA00023125"/>
    </source>
</evidence>
<evidence type="ECO:0000313" key="12">
    <source>
        <dbReference type="Proteomes" id="UP001318860"/>
    </source>
</evidence>
<evidence type="ECO:0000256" key="8">
    <source>
        <dbReference type="ARBA" id="ARBA00023163"/>
    </source>
</evidence>
<name>A0ABR0UND4_REHGL</name>
<evidence type="ECO:0000256" key="7">
    <source>
        <dbReference type="ARBA" id="ARBA00023155"/>
    </source>
</evidence>
<evidence type="ECO:0000259" key="10">
    <source>
        <dbReference type="PROSITE" id="PS51523"/>
    </source>
</evidence>
<evidence type="ECO:0000256" key="1">
    <source>
        <dbReference type="ARBA" id="ARBA00004123"/>
    </source>
</evidence>
<comment type="caution">
    <text evidence="11">The sequence shown here is derived from an EMBL/GenBank/DDBJ whole genome shotgun (WGS) entry which is preliminary data.</text>
</comment>
<organism evidence="11 12">
    <name type="scientific">Rehmannia glutinosa</name>
    <name type="common">Chinese foxglove</name>
    <dbReference type="NCBI Taxonomy" id="99300"/>
    <lineage>
        <taxon>Eukaryota</taxon>
        <taxon>Viridiplantae</taxon>
        <taxon>Streptophyta</taxon>
        <taxon>Embryophyta</taxon>
        <taxon>Tracheophyta</taxon>
        <taxon>Spermatophyta</taxon>
        <taxon>Magnoliopsida</taxon>
        <taxon>eudicotyledons</taxon>
        <taxon>Gunneridae</taxon>
        <taxon>Pentapetalae</taxon>
        <taxon>asterids</taxon>
        <taxon>lamiids</taxon>
        <taxon>Lamiales</taxon>
        <taxon>Orobanchaceae</taxon>
        <taxon>Rehmannieae</taxon>
        <taxon>Rehmannia</taxon>
    </lineage>
</organism>
<gene>
    <name evidence="11" type="ORF">DH2020_042480</name>
</gene>
<dbReference type="PANTHER" id="PTHR31948">
    <property type="entry name" value="ZINC-FINGER HOMEODOMAIN PROTEIN 2"/>
    <property type="match status" value="1"/>
</dbReference>
<dbReference type="PROSITE" id="PS51523">
    <property type="entry name" value="ZF_HD_DIMER"/>
    <property type="match status" value="1"/>
</dbReference>
<keyword evidence="8" id="KW-0804">Transcription</keyword>
<dbReference type="InterPro" id="IPR009057">
    <property type="entry name" value="Homeodomain-like_sf"/>
</dbReference>
<comment type="subcellular location">
    <subcellularLocation>
        <location evidence="1">Nucleus</location>
    </subcellularLocation>
</comment>
<proteinExistence type="predicted"/>
<keyword evidence="3" id="KW-0863">Zinc-finger</keyword>
<dbReference type="PANTHER" id="PTHR31948:SF16">
    <property type="entry name" value="ZINC-FINGER HOMEODOMAIN PROTEIN 11"/>
    <property type="match status" value="1"/>
</dbReference>
<keyword evidence="6" id="KW-0238">DNA-binding</keyword>
<evidence type="ECO:0000256" key="2">
    <source>
        <dbReference type="ARBA" id="ARBA00022723"/>
    </source>
</evidence>
<evidence type="ECO:0000256" key="5">
    <source>
        <dbReference type="ARBA" id="ARBA00023015"/>
    </source>
</evidence>
<reference evidence="11 12" key="1">
    <citation type="journal article" date="2021" name="Comput. Struct. Biotechnol. J.">
        <title>De novo genome assembly of the potent medicinal plant Rehmannia glutinosa using nanopore technology.</title>
        <authorList>
            <person name="Ma L."/>
            <person name="Dong C."/>
            <person name="Song C."/>
            <person name="Wang X."/>
            <person name="Zheng X."/>
            <person name="Niu Y."/>
            <person name="Chen S."/>
            <person name="Feng W."/>
        </authorList>
    </citation>
    <scope>NUCLEOTIDE SEQUENCE [LARGE SCALE GENOMIC DNA]</scope>
    <source>
        <strain evidence="11">DH-2019</strain>
    </source>
</reference>
<evidence type="ECO:0000256" key="3">
    <source>
        <dbReference type="ARBA" id="ARBA00022771"/>
    </source>
</evidence>
<dbReference type="NCBIfam" id="TIGR01565">
    <property type="entry name" value="homeo_ZF_HD"/>
    <property type="match status" value="1"/>
</dbReference>
<evidence type="ECO:0000256" key="9">
    <source>
        <dbReference type="ARBA" id="ARBA00023242"/>
    </source>
</evidence>
<dbReference type="EMBL" id="JABTTQ020002464">
    <property type="protein sequence ID" value="KAK6123783.1"/>
    <property type="molecule type" value="Genomic_DNA"/>
</dbReference>
<evidence type="ECO:0000256" key="4">
    <source>
        <dbReference type="ARBA" id="ARBA00022833"/>
    </source>
</evidence>
<keyword evidence="7" id="KW-0371">Homeobox</keyword>
<sequence length="169" mass="18828">MEGDNNGNEIYKECLRNHAASLGSYATDGCGEFTLDDSPAAASGLNCSACGCHRNFHRKVTCSQSAHDAAEIMDGAGLGRHQQVTAMAYSPRSSKKRFRTKFTEEQKEKMLGFAEKLGWRLQRKDEEDEIERFCRGVGISRKVFKVWMHNHKNSPTSHSANASSLTDDH</sequence>
<protein>
    <recommendedName>
        <fullName evidence="10">ZF-HD dimerization-type domain-containing protein</fullName>
    </recommendedName>
</protein>
<dbReference type="InterPro" id="IPR006456">
    <property type="entry name" value="ZF_HD_homeobox_Cys/His_dimer"/>
</dbReference>